<dbReference type="AlphaFoldDB" id="A0A4R5XGG6"/>
<dbReference type="OrthoDB" id="434647at2759"/>
<feature type="compositionally biased region" description="Pro residues" evidence="6">
    <location>
        <begin position="339"/>
        <end position="350"/>
    </location>
</feature>
<feature type="compositionally biased region" description="Low complexity" evidence="6">
    <location>
        <begin position="638"/>
        <end position="657"/>
    </location>
</feature>
<keyword evidence="9" id="KW-1185">Reference proteome</keyword>
<accession>A0A4R5XGG6</accession>
<evidence type="ECO:0000313" key="9">
    <source>
        <dbReference type="Proteomes" id="UP000294933"/>
    </source>
</evidence>
<comment type="subcellular location">
    <subcellularLocation>
        <location evidence="1">Membrane</location>
        <topology evidence="1">Multi-pass membrane protein</topology>
    </subcellularLocation>
</comment>
<organism evidence="8 9">
    <name type="scientific">Rickenella mellea</name>
    <dbReference type="NCBI Taxonomy" id="50990"/>
    <lineage>
        <taxon>Eukaryota</taxon>
        <taxon>Fungi</taxon>
        <taxon>Dikarya</taxon>
        <taxon>Basidiomycota</taxon>
        <taxon>Agaricomycotina</taxon>
        <taxon>Agaricomycetes</taxon>
        <taxon>Hymenochaetales</taxon>
        <taxon>Rickenellaceae</taxon>
        <taxon>Rickenella</taxon>
    </lineage>
</organism>
<feature type="compositionally biased region" description="Low complexity" evidence="6">
    <location>
        <begin position="736"/>
        <end position="751"/>
    </location>
</feature>
<comment type="similarity">
    <text evidence="2">Belongs to the DP1 family.</text>
</comment>
<feature type="region of interest" description="Disordered" evidence="6">
    <location>
        <begin position="401"/>
        <end position="546"/>
    </location>
</feature>
<feature type="compositionally biased region" description="Basic and acidic residues" evidence="6">
    <location>
        <begin position="161"/>
        <end position="172"/>
    </location>
</feature>
<feature type="compositionally biased region" description="Low complexity" evidence="6">
    <location>
        <begin position="616"/>
        <end position="628"/>
    </location>
</feature>
<dbReference type="Proteomes" id="UP000294933">
    <property type="component" value="Unassembled WGS sequence"/>
</dbReference>
<protein>
    <submittedName>
        <fullName evidence="8">Uncharacterized protein</fullName>
    </submittedName>
</protein>
<dbReference type="PANTHER" id="PTHR12300:SF161">
    <property type="entry name" value="RECEPTOR EXPRESSION-ENHANCING PROTEIN"/>
    <property type="match status" value="1"/>
</dbReference>
<feature type="compositionally biased region" description="Basic and acidic residues" evidence="6">
    <location>
        <begin position="280"/>
        <end position="304"/>
    </location>
</feature>
<keyword evidence="5 7" id="KW-0472">Membrane</keyword>
<dbReference type="PANTHER" id="PTHR12300">
    <property type="entry name" value="HVA22-LIKE PROTEINS"/>
    <property type="match status" value="1"/>
</dbReference>
<evidence type="ECO:0000256" key="5">
    <source>
        <dbReference type="ARBA" id="ARBA00023136"/>
    </source>
</evidence>
<evidence type="ECO:0000256" key="3">
    <source>
        <dbReference type="ARBA" id="ARBA00022692"/>
    </source>
</evidence>
<feature type="region of interest" description="Disordered" evidence="6">
    <location>
        <begin position="151"/>
        <end position="172"/>
    </location>
</feature>
<evidence type="ECO:0000313" key="8">
    <source>
        <dbReference type="EMBL" id="TDL29892.1"/>
    </source>
</evidence>
<evidence type="ECO:0000256" key="6">
    <source>
        <dbReference type="SAM" id="MobiDB-lite"/>
    </source>
</evidence>
<feature type="transmembrane region" description="Helical" evidence="7">
    <location>
        <begin position="6"/>
        <end position="24"/>
    </location>
</feature>
<dbReference type="PRINTS" id="PR01217">
    <property type="entry name" value="PRICHEXTENSN"/>
</dbReference>
<feature type="region of interest" description="Disordered" evidence="6">
    <location>
        <begin position="192"/>
        <end position="374"/>
    </location>
</feature>
<dbReference type="Pfam" id="PF03134">
    <property type="entry name" value="TB2_DP1_HVA22"/>
    <property type="match status" value="1"/>
</dbReference>
<dbReference type="GO" id="GO:0016020">
    <property type="term" value="C:membrane"/>
    <property type="evidence" value="ECO:0007669"/>
    <property type="project" value="UniProtKB-SubCell"/>
</dbReference>
<evidence type="ECO:0000256" key="7">
    <source>
        <dbReference type="SAM" id="Phobius"/>
    </source>
</evidence>
<feature type="compositionally biased region" description="Pro residues" evidence="6">
    <location>
        <begin position="402"/>
        <end position="428"/>
    </location>
</feature>
<dbReference type="EMBL" id="ML170156">
    <property type="protein sequence ID" value="TDL29892.1"/>
    <property type="molecule type" value="Genomic_DNA"/>
</dbReference>
<proteinExistence type="inferred from homology"/>
<feature type="compositionally biased region" description="Polar residues" evidence="6">
    <location>
        <begin position="723"/>
        <end position="733"/>
    </location>
</feature>
<name>A0A4R5XGG6_9AGAM</name>
<gene>
    <name evidence="8" type="ORF">BD410DRAFT_823879</name>
</gene>
<feature type="compositionally biased region" description="Basic residues" evidence="6">
    <location>
        <begin position="757"/>
        <end position="774"/>
    </location>
</feature>
<dbReference type="VEuPathDB" id="FungiDB:BD410DRAFT_823879"/>
<feature type="region of interest" description="Disordered" evidence="6">
    <location>
        <begin position="571"/>
        <end position="774"/>
    </location>
</feature>
<dbReference type="InterPro" id="IPR004345">
    <property type="entry name" value="TB2_DP1_HVA22"/>
</dbReference>
<reference evidence="8 9" key="1">
    <citation type="submission" date="2018-06" db="EMBL/GenBank/DDBJ databases">
        <title>A transcriptomic atlas of mushroom development highlights an independent origin of complex multicellularity.</title>
        <authorList>
            <consortium name="DOE Joint Genome Institute"/>
            <person name="Krizsan K."/>
            <person name="Almasi E."/>
            <person name="Merenyi Z."/>
            <person name="Sahu N."/>
            <person name="Viragh M."/>
            <person name="Koszo T."/>
            <person name="Mondo S."/>
            <person name="Kiss B."/>
            <person name="Balint B."/>
            <person name="Kues U."/>
            <person name="Barry K."/>
            <person name="Hegedus J.C."/>
            <person name="Henrissat B."/>
            <person name="Johnson J."/>
            <person name="Lipzen A."/>
            <person name="Ohm R."/>
            <person name="Nagy I."/>
            <person name="Pangilinan J."/>
            <person name="Yan J."/>
            <person name="Xiong Y."/>
            <person name="Grigoriev I.V."/>
            <person name="Hibbett D.S."/>
            <person name="Nagy L.G."/>
        </authorList>
    </citation>
    <scope>NUCLEOTIDE SEQUENCE [LARGE SCALE GENOMIC DNA]</scope>
    <source>
        <strain evidence="8 9">SZMC22713</strain>
    </source>
</reference>
<feature type="compositionally biased region" description="Basic and acidic residues" evidence="6">
    <location>
        <begin position="503"/>
        <end position="515"/>
    </location>
</feature>
<keyword evidence="4 7" id="KW-1133">Transmembrane helix</keyword>
<evidence type="ECO:0000256" key="2">
    <source>
        <dbReference type="ARBA" id="ARBA00008573"/>
    </source>
</evidence>
<sequence>MALFVPILSVILLFINIYETFKTLKPPRLSRNGQPSVRAMTQRKRDMKGCMAIWLVWTCLTVFERTFESIVGLFVPFYNEFKAFALIFLLLSRARGAEPIYLHFLRPLIKPYVSTLDWTLEVLHTFGDFAALLLFLPFSVIMAWWNPSDDVDPPTPGENESSSRESSLDGHNREQAAAIITEMDEVQRKFLDRQRQEAVRRGDPSTVGLRTRKPAAQNRNASGPLRGNTAVRPRDPRRNATQPTRPAYETRRTSESVKQTGSSRGRAVNHQIWHPPAATRDQRDAAPEEQPQDDRLTGPGRLEDIATNMSMPVPHHYPDEPSASQQGPSNSVEEWRMYPPFPSAYPPTPLPASNSLATESDANEHAPSNDFIIPPPPILYTGAIDASTPEKSHGVEEWRMYPPFPSAYPPTPLPLHPPLIPEPVPPPRLRTLSETTRPKSEPVPPEIPPERARPPIRPNLGPASQSLPSRSGARRSARIRGAESGRVNGEENADGQDFGRSLELQRESTEREDSGSRSGSGDDNDIRDGGSLQDVLEVKVEDVDIEETDEIVEGGLSDVMESEDTLVGSVETLRGSLRPPLHPLSQPAGRRTRSRVAPSLGPKYSVSTSSMLSMKTANSNSTALTTASEHSSLRTMSREVSSASSAAMSRSVSASSSGGSGRSGGSESSGRKRTHSQVAGSGERRDANLRVGKRGSQPKKENSPVKPEASTAPGRAPTLMTRGKSTGSETLGDTLSGGDPAGAGDSDAAPAEDIPTKKRRRVAQVRQAKRPAVT</sequence>
<evidence type="ECO:0000256" key="1">
    <source>
        <dbReference type="ARBA" id="ARBA00004141"/>
    </source>
</evidence>
<feature type="compositionally biased region" description="Polar residues" evidence="6">
    <location>
        <begin position="605"/>
        <end position="615"/>
    </location>
</feature>
<evidence type="ECO:0000256" key="4">
    <source>
        <dbReference type="ARBA" id="ARBA00022989"/>
    </source>
</evidence>
<feature type="compositionally biased region" description="Polar residues" evidence="6">
    <location>
        <begin position="322"/>
        <end position="332"/>
    </location>
</feature>
<keyword evidence="3 7" id="KW-0812">Transmembrane</keyword>
<feature type="compositionally biased region" description="Basic and acidic residues" evidence="6">
    <location>
        <begin position="192"/>
        <end position="203"/>
    </location>
</feature>